<dbReference type="RefSeq" id="WP_191160379.1">
    <property type="nucleotide sequence ID" value="NZ_JACXAI010000029.1"/>
</dbReference>
<dbReference type="AlphaFoldDB" id="A0A926NQZ1"/>
<dbReference type="InterPro" id="IPR004646">
    <property type="entry name" value="Fe-S_hydro-lyase_TtdA-typ_cat"/>
</dbReference>
<dbReference type="NCBIfam" id="TIGR00722">
    <property type="entry name" value="ttdA_fumA_fumB"/>
    <property type="match status" value="1"/>
</dbReference>
<evidence type="ECO:0000313" key="9">
    <source>
        <dbReference type="Proteomes" id="UP000626844"/>
    </source>
</evidence>
<dbReference type="GO" id="GO:0046872">
    <property type="term" value="F:metal ion binding"/>
    <property type="evidence" value="ECO:0007669"/>
    <property type="project" value="UniProtKB-KW"/>
</dbReference>
<comment type="similarity">
    <text evidence="1">Belongs to the class-I fumarase family.</text>
</comment>
<evidence type="ECO:0000256" key="4">
    <source>
        <dbReference type="ARBA" id="ARBA00023004"/>
    </source>
</evidence>
<accession>A0A926NQZ1</accession>
<dbReference type="GO" id="GO:0051539">
    <property type="term" value="F:4 iron, 4 sulfur cluster binding"/>
    <property type="evidence" value="ECO:0007669"/>
    <property type="project" value="UniProtKB-KW"/>
</dbReference>
<organism evidence="8 9">
    <name type="scientific">Metabacillus arenae</name>
    <dbReference type="NCBI Taxonomy" id="2771434"/>
    <lineage>
        <taxon>Bacteria</taxon>
        <taxon>Bacillati</taxon>
        <taxon>Bacillota</taxon>
        <taxon>Bacilli</taxon>
        <taxon>Bacillales</taxon>
        <taxon>Bacillaceae</taxon>
        <taxon>Metabacillus</taxon>
    </lineage>
</organism>
<gene>
    <name evidence="8" type="ORF">IC621_18995</name>
</gene>
<evidence type="ECO:0000256" key="3">
    <source>
        <dbReference type="ARBA" id="ARBA00022723"/>
    </source>
</evidence>
<evidence type="ECO:0000256" key="6">
    <source>
        <dbReference type="ARBA" id="ARBA00023239"/>
    </source>
</evidence>
<keyword evidence="9" id="KW-1185">Reference proteome</keyword>
<dbReference type="Pfam" id="PF05681">
    <property type="entry name" value="Fumerase"/>
    <property type="match status" value="1"/>
</dbReference>
<dbReference type="InterPro" id="IPR051208">
    <property type="entry name" value="Class-I_Fumarase/Tartrate_DH"/>
</dbReference>
<dbReference type="PANTHER" id="PTHR30389">
    <property type="entry name" value="FUMARATE HYDRATASE-RELATED"/>
    <property type="match status" value="1"/>
</dbReference>
<feature type="domain" description="Fe-S hydro-lyase tartrate dehydratase alpha-type catalytic" evidence="7">
    <location>
        <begin position="10"/>
        <end position="279"/>
    </location>
</feature>
<evidence type="ECO:0000256" key="1">
    <source>
        <dbReference type="ARBA" id="ARBA00008876"/>
    </source>
</evidence>
<sequence>MTISYALLRETIKEVFIRAVTQVPDDIRYSLKQALKRESNEQARNILEVILDNVQTAKETGTVICQDTGVPLFYLRTGLGMEVEGDIRQAFSDVVADLTVNRPLRSMMVHPVTREGCGNNTGPGIPIVNVELIPETDYLEITCFPKGAGSGFWSFFKVFQPQEGMEAVKKYILECVLKAGSNPCPPTIVGVGLGGTFDECAKLATKATMRPLYQRHAESEIAELEQDLLEAINMSQIGPMGLSGDTTALMVNVEYAFTHSPWLPVAVVQNCWPGRQCTARIYQDGRVEWFQHREEE</sequence>
<evidence type="ECO:0000259" key="7">
    <source>
        <dbReference type="Pfam" id="PF05681"/>
    </source>
</evidence>
<dbReference type="Proteomes" id="UP000626844">
    <property type="component" value="Unassembled WGS sequence"/>
</dbReference>
<dbReference type="GO" id="GO:0004333">
    <property type="term" value="F:fumarate hydratase activity"/>
    <property type="evidence" value="ECO:0007669"/>
    <property type="project" value="UniProtKB-EC"/>
</dbReference>
<dbReference type="EC" id="4.2.1.2" evidence="8"/>
<evidence type="ECO:0000313" key="8">
    <source>
        <dbReference type="EMBL" id="MBD1382311.1"/>
    </source>
</evidence>
<keyword evidence="2" id="KW-0004">4Fe-4S</keyword>
<keyword evidence="6 8" id="KW-0456">Lyase</keyword>
<keyword evidence="5" id="KW-0411">Iron-sulfur</keyword>
<keyword evidence="4" id="KW-0408">Iron</keyword>
<name>A0A926NQZ1_9BACI</name>
<keyword evidence="3" id="KW-0479">Metal-binding</keyword>
<protein>
    <submittedName>
        <fullName evidence="8">Fumarate hydratase</fullName>
        <ecNumber evidence="8">4.2.1.2</ecNumber>
    </submittedName>
</protein>
<dbReference type="NCBIfam" id="NF004885">
    <property type="entry name" value="PRK06246.1"/>
    <property type="match status" value="1"/>
</dbReference>
<dbReference type="PANTHER" id="PTHR30389:SF17">
    <property type="entry name" value="L(+)-TARTRATE DEHYDRATASE SUBUNIT ALPHA-RELATED"/>
    <property type="match status" value="1"/>
</dbReference>
<comment type="caution">
    <text evidence="8">The sequence shown here is derived from an EMBL/GenBank/DDBJ whole genome shotgun (WGS) entry which is preliminary data.</text>
</comment>
<dbReference type="EMBL" id="JACXAI010000029">
    <property type="protein sequence ID" value="MBD1382311.1"/>
    <property type="molecule type" value="Genomic_DNA"/>
</dbReference>
<reference evidence="8" key="1">
    <citation type="submission" date="2020-09" db="EMBL/GenBank/DDBJ databases">
        <title>A novel bacterium of genus Bacillus, isolated from South China Sea.</title>
        <authorList>
            <person name="Huang H."/>
            <person name="Mo K."/>
            <person name="Hu Y."/>
        </authorList>
    </citation>
    <scope>NUCLEOTIDE SEQUENCE</scope>
    <source>
        <strain evidence="8">IB182487</strain>
    </source>
</reference>
<evidence type="ECO:0000256" key="2">
    <source>
        <dbReference type="ARBA" id="ARBA00022485"/>
    </source>
</evidence>
<evidence type="ECO:0000256" key="5">
    <source>
        <dbReference type="ARBA" id="ARBA00023014"/>
    </source>
</evidence>
<proteinExistence type="inferred from homology"/>